<gene>
    <name evidence="1" type="ORF">A9Y76_04770</name>
</gene>
<dbReference type="EMBL" id="CP016022">
    <property type="protein sequence ID" value="ANJ74402.1"/>
    <property type="molecule type" value="Genomic_DNA"/>
</dbReference>
<evidence type="ECO:0000313" key="2">
    <source>
        <dbReference type="Proteomes" id="UP000078572"/>
    </source>
</evidence>
<dbReference type="Proteomes" id="UP000078572">
    <property type="component" value="Chromosome 1"/>
</dbReference>
<organism evidence="1 2">
    <name type="scientific">Ralstonia insidiosa</name>
    <dbReference type="NCBI Taxonomy" id="190721"/>
    <lineage>
        <taxon>Bacteria</taxon>
        <taxon>Pseudomonadati</taxon>
        <taxon>Pseudomonadota</taxon>
        <taxon>Betaproteobacteria</taxon>
        <taxon>Burkholderiales</taxon>
        <taxon>Burkholderiaceae</taxon>
        <taxon>Ralstonia</taxon>
    </lineage>
</organism>
<name>A0A192A281_9RALS</name>
<proteinExistence type="predicted"/>
<protein>
    <submittedName>
        <fullName evidence="1">Uncharacterized protein</fullName>
    </submittedName>
</protein>
<evidence type="ECO:0000313" key="1">
    <source>
        <dbReference type="EMBL" id="ANJ74402.1"/>
    </source>
</evidence>
<reference evidence="2" key="1">
    <citation type="submission" date="2016-06" db="EMBL/GenBank/DDBJ databases">
        <authorList>
            <person name="Xu Y."/>
            <person name="Nagy A."/>
            <person name="Yan X."/>
            <person name="Kim S.W."/>
            <person name="Haley B."/>
            <person name="Liu N.T."/>
            <person name="Nou X."/>
        </authorList>
    </citation>
    <scope>NUCLEOTIDE SEQUENCE [LARGE SCALE GENOMIC DNA]</scope>
    <source>
        <strain evidence="2">ATCC 49129</strain>
    </source>
</reference>
<dbReference type="AlphaFoldDB" id="A0A192A281"/>
<accession>A0A192A281</accession>
<sequence length="323" mass="37357">MERSVDALCALKISLDRYARQWMGQPFMDDWMDSHNTCAYFGDSFLRLILPFMDWEPSEPRDYYRAYVNPRYVLGASIKGRPEHIDDDKVAEKIALYSTHFGSRDNACYIRYPALGLYYAHEGKHRVAFMRAHEQPAIAAWVRDANYPTPERIVLIAPTDERDEWLALLDKRYLQVLRRPRLSQQLLTTYGVKTVRWKTVPGLPDEQCVREAIYARRLHREPTTTAELDRTLDLEDVRQQQREEAAFVERTILDLEPLRLAWRPYFATVVACAVLGLVLSVIPFDGARAVGWGLTGVACGLATAVSLQRFRAPRRVVLERPRQ</sequence>
<dbReference type="OrthoDB" id="9135196at2"/>
<keyword evidence="2" id="KW-1185">Reference proteome</keyword>